<dbReference type="Pfam" id="PF02538">
    <property type="entry name" value="Hydantoinase_B"/>
    <property type="match status" value="1"/>
</dbReference>
<dbReference type="Proteomes" id="UP001139150">
    <property type="component" value="Unassembled WGS sequence"/>
</dbReference>
<comment type="caution">
    <text evidence="2">The sequence shown here is derived from an EMBL/GenBank/DDBJ whole genome shotgun (WGS) entry which is preliminary data.</text>
</comment>
<reference evidence="2" key="1">
    <citation type="submission" date="2022-02" db="EMBL/GenBank/DDBJ databases">
        <title>Halalkalibacter sp. nov. isolated from Lonar Lake, India.</title>
        <authorList>
            <person name="Joshi A."/>
            <person name="Thite S."/>
            <person name="Lodha T."/>
        </authorList>
    </citation>
    <scope>NUCLEOTIDE SEQUENCE</scope>
    <source>
        <strain evidence="2">MEB205</strain>
    </source>
</reference>
<feature type="domain" description="Hydantoinase B/oxoprolinase" evidence="1">
    <location>
        <begin position="7"/>
        <end position="530"/>
    </location>
</feature>
<organism evidence="2 3">
    <name type="scientific">Halalkalibacter alkaliphilus</name>
    <dbReference type="NCBI Taxonomy" id="2917993"/>
    <lineage>
        <taxon>Bacteria</taxon>
        <taxon>Bacillati</taxon>
        <taxon>Bacillota</taxon>
        <taxon>Bacilli</taxon>
        <taxon>Bacillales</taxon>
        <taxon>Bacillaceae</taxon>
        <taxon>Halalkalibacter</taxon>
    </lineage>
</organism>
<dbReference type="PANTHER" id="PTHR11365">
    <property type="entry name" value="5-OXOPROLINASE RELATED"/>
    <property type="match status" value="1"/>
</dbReference>
<proteinExistence type="predicted"/>
<evidence type="ECO:0000259" key="1">
    <source>
        <dbReference type="Pfam" id="PF02538"/>
    </source>
</evidence>
<dbReference type="InterPro" id="IPR003692">
    <property type="entry name" value="Hydantoinase_B"/>
</dbReference>
<gene>
    <name evidence="2" type="ORF">MF646_21040</name>
</gene>
<evidence type="ECO:0000313" key="3">
    <source>
        <dbReference type="Proteomes" id="UP001139150"/>
    </source>
</evidence>
<dbReference type="RefSeq" id="WP_250098467.1">
    <property type="nucleotide sequence ID" value="NZ_JAKRYL010000033.1"/>
</dbReference>
<dbReference type="InterPro" id="IPR045079">
    <property type="entry name" value="Oxoprolinase-like"/>
</dbReference>
<dbReference type="AlphaFoldDB" id="A0A9X2CWG8"/>
<dbReference type="GO" id="GO:0005829">
    <property type="term" value="C:cytosol"/>
    <property type="evidence" value="ECO:0007669"/>
    <property type="project" value="TreeGrafter"/>
</dbReference>
<dbReference type="GO" id="GO:0006749">
    <property type="term" value="P:glutathione metabolic process"/>
    <property type="evidence" value="ECO:0007669"/>
    <property type="project" value="TreeGrafter"/>
</dbReference>
<protein>
    <submittedName>
        <fullName evidence="2">Hydantoinase B/oxoprolinase family protein</fullName>
    </submittedName>
</protein>
<name>A0A9X2CWG8_9BACI</name>
<dbReference type="PANTHER" id="PTHR11365:SF23">
    <property type="entry name" value="HYPOTHETICAL 5-OXOPROLINASE (EUROFUNG)-RELATED"/>
    <property type="match status" value="1"/>
</dbReference>
<dbReference type="EMBL" id="JAKRYL010000033">
    <property type="protein sequence ID" value="MCL7749607.1"/>
    <property type="molecule type" value="Genomic_DNA"/>
</dbReference>
<dbReference type="GO" id="GO:0017168">
    <property type="term" value="F:5-oxoprolinase (ATP-hydrolyzing) activity"/>
    <property type="evidence" value="ECO:0007669"/>
    <property type="project" value="TreeGrafter"/>
</dbReference>
<keyword evidence="3" id="KW-1185">Reference proteome</keyword>
<accession>A0A9X2CWG8</accession>
<sequence>MIPKDINPILMEVVGHSFISIAEEMSAALQRTAYSSIVREALDFSTAVFDQEGNLIAQSDNIPTHLGSMGATLKGILKNHYSIDQIFDGDQIIINHPYMGASHSPDILLFAPVFVGHTLVGFCGSMCHHVDVGGSAPGSAPGDATELYQEGLLIPPLKLYEKGIENQTLFSIIKANVRMPSYTLGDLRSQISANEVGKKRMKNLYEKYSIKTITDIISAWFDYSEMRIREKIKEMEEGFYVASGHLDDDGVEKDVPIHLEVKITIEEDKLIYDFTNCAPQSRGPFNVTKETVNAVAYYVTRCVTDSTIPQNEGAYKTVEVKLKEGTIVNPIFPAPVSGRYHTIMRLSDICLEALSLALPERIPAASNAQATTVALGGHNPKTNDYFVYYELNGGGMGARPIKDGLSGIDVHVGNCMNVPIETAELEYPLLFQRYELHQDSGGMGKHRGGLGIVRQLKMLEDNLTLSIRGDAETTYPKGYYGGLNGLPGKKILNPGTTKEKRLYRKVTGLKVRKGDVLYFETAGSGGYGSPLERDREKVINDWKNGYISDRTLQEVYQINPSEI</sequence>
<evidence type="ECO:0000313" key="2">
    <source>
        <dbReference type="EMBL" id="MCL7749607.1"/>
    </source>
</evidence>